<keyword evidence="4" id="KW-1185">Reference proteome</keyword>
<evidence type="ECO:0000313" key="3">
    <source>
        <dbReference type="EMBL" id="MFD2916932.1"/>
    </source>
</evidence>
<reference evidence="4" key="1">
    <citation type="journal article" date="2019" name="Int. J. Syst. Evol. Microbiol.">
        <title>The Global Catalogue of Microorganisms (GCM) 10K type strain sequencing project: providing services to taxonomists for standard genome sequencing and annotation.</title>
        <authorList>
            <consortium name="The Broad Institute Genomics Platform"/>
            <consortium name="The Broad Institute Genome Sequencing Center for Infectious Disease"/>
            <person name="Wu L."/>
            <person name="Ma J."/>
        </authorList>
    </citation>
    <scope>NUCLEOTIDE SEQUENCE [LARGE SCALE GENOMIC DNA]</scope>
    <source>
        <strain evidence="4">KCTC 32514</strain>
    </source>
</reference>
<feature type="chain" id="PRO_5047227581" evidence="1">
    <location>
        <begin position="19"/>
        <end position="192"/>
    </location>
</feature>
<gene>
    <name evidence="3" type="ORF">ACFS29_14860</name>
</gene>
<evidence type="ECO:0000259" key="2">
    <source>
        <dbReference type="Pfam" id="PF20448"/>
    </source>
</evidence>
<dbReference type="EMBL" id="JBHUOS010000010">
    <property type="protein sequence ID" value="MFD2916932.1"/>
    <property type="molecule type" value="Genomic_DNA"/>
</dbReference>
<organism evidence="3 4">
    <name type="scientific">Psychroserpens luteus</name>
    <dbReference type="NCBI Taxonomy" id="1434066"/>
    <lineage>
        <taxon>Bacteria</taxon>
        <taxon>Pseudomonadati</taxon>
        <taxon>Bacteroidota</taxon>
        <taxon>Flavobacteriia</taxon>
        <taxon>Flavobacteriales</taxon>
        <taxon>Flavobacteriaceae</taxon>
        <taxon>Psychroserpens</taxon>
    </lineage>
</organism>
<proteinExistence type="predicted"/>
<protein>
    <submittedName>
        <fullName evidence="3">DUF6705 family protein</fullName>
    </submittedName>
</protein>
<dbReference type="RefSeq" id="WP_194506214.1">
    <property type="nucleotide sequence ID" value="NZ_JADILU010000001.1"/>
</dbReference>
<comment type="caution">
    <text evidence="3">The sequence shown here is derived from an EMBL/GenBank/DDBJ whole genome shotgun (WGS) entry which is preliminary data.</text>
</comment>
<feature type="signal peptide" evidence="1">
    <location>
        <begin position="1"/>
        <end position="18"/>
    </location>
</feature>
<dbReference type="Pfam" id="PF20448">
    <property type="entry name" value="DUF6705"/>
    <property type="match status" value="1"/>
</dbReference>
<name>A0ABW5ZWK4_9FLAO</name>
<accession>A0ABW5ZWK4</accession>
<evidence type="ECO:0000313" key="4">
    <source>
        <dbReference type="Proteomes" id="UP001597548"/>
    </source>
</evidence>
<evidence type="ECO:0000256" key="1">
    <source>
        <dbReference type="SAM" id="SignalP"/>
    </source>
</evidence>
<keyword evidence="1" id="KW-0732">Signal</keyword>
<dbReference type="Proteomes" id="UP001597548">
    <property type="component" value="Unassembled WGS sequence"/>
</dbReference>
<feature type="domain" description="DUF6705" evidence="2">
    <location>
        <begin position="1"/>
        <end position="191"/>
    </location>
</feature>
<dbReference type="InterPro" id="IPR046551">
    <property type="entry name" value="DUF6705"/>
</dbReference>
<sequence length="192" mass="21481">MKSILIIFITLISIQANSQVVELCNYESNPDEAPSGTYFKDINNTFTPFLGTWQYTNGNEVITFKIEKVTHYYVSENQTYEDFLVGNYNYSQDGGLTNIVNEITPSLLDESPDASVMYSPCAKDSPNKVTLTFYDVILDKGFGLITFEFLPGSTNQMQASLANIEGTYGHLEGTPEHNFNFSIPTSFVVTKL</sequence>